<name>A0A2A9HIX7_TEPT2</name>
<evidence type="ECO:0000256" key="8">
    <source>
        <dbReference type="ARBA" id="ARBA00024477"/>
    </source>
</evidence>
<dbReference type="CDD" id="cd01360">
    <property type="entry name" value="Adenylsuccinate_lyase_1"/>
    <property type="match status" value="1"/>
</dbReference>
<evidence type="ECO:0000256" key="6">
    <source>
        <dbReference type="ARBA" id="ARBA00022755"/>
    </source>
</evidence>
<comment type="pathway">
    <text evidence="2 12">Purine metabolism; AMP biosynthesis via de novo pathway; AMP from IMP: step 2/2.</text>
</comment>
<evidence type="ECO:0000256" key="3">
    <source>
        <dbReference type="ARBA" id="ARBA00008273"/>
    </source>
</evidence>
<evidence type="ECO:0000256" key="11">
    <source>
        <dbReference type="NCBIfam" id="TIGR00928"/>
    </source>
</evidence>
<dbReference type="EC" id="4.3.2.2" evidence="4 11"/>
<evidence type="ECO:0000256" key="13">
    <source>
        <dbReference type="SAM" id="MobiDB-lite"/>
    </source>
</evidence>
<feature type="region of interest" description="Disordered" evidence="13">
    <location>
        <begin position="249"/>
        <end position="269"/>
    </location>
</feature>
<dbReference type="InterPro" id="IPR004769">
    <property type="entry name" value="Pur_lyase"/>
</dbReference>
<feature type="domain" description="Adenylosuccinate lyase C-terminal" evidence="14">
    <location>
        <begin position="349"/>
        <end position="429"/>
    </location>
</feature>
<comment type="similarity">
    <text evidence="3 12">Belongs to the lyase 1 family. Adenylosuccinate lyase subfamily.</text>
</comment>
<organism evidence="15 16">
    <name type="scientific">Tepidiforma thermophila (strain KCTC 52669 / CGMCC 1.13589 / G233)</name>
    <dbReference type="NCBI Taxonomy" id="2761530"/>
    <lineage>
        <taxon>Bacteria</taxon>
        <taxon>Bacillati</taxon>
        <taxon>Chloroflexota</taxon>
        <taxon>Tepidiformia</taxon>
        <taxon>Tepidiformales</taxon>
        <taxon>Tepidiformaceae</taxon>
        <taxon>Tepidiforma</taxon>
    </lineage>
</organism>
<dbReference type="Gene3D" id="1.10.275.10">
    <property type="entry name" value="Fumarase/aspartase (N-terminal domain)"/>
    <property type="match status" value="1"/>
</dbReference>
<dbReference type="Pfam" id="PF10397">
    <property type="entry name" value="ADSL_C"/>
    <property type="match status" value="1"/>
</dbReference>
<evidence type="ECO:0000256" key="12">
    <source>
        <dbReference type="RuleBase" id="RU361172"/>
    </source>
</evidence>
<accession>A0A2A9HIX7</accession>
<reference evidence="15 16" key="1">
    <citation type="submission" date="2017-09" db="EMBL/GenBank/DDBJ databases">
        <title>Sequencing the genomes of two abundant thermophiles in Great Basin hot springs: Thermocrinis jamiesonii and novel Chloroflexi Thermoflexus hugenholtzii.</title>
        <authorList>
            <person name="Hedlund B."/>
        </authorList>
    </citation>
    <scope>NUCLEOTIDE SEQUENCE [LARGE SCALE GENOMIC DNA]</scope>
    <source>
        <strain evidence="15 16">G233</strain>
    </source>
</reference>
<keyword evidence="7 12" id="KW-0456">Lyase</keyword>
<dbReference type="InterPro" id="IPR008948">
    <property type="entry name" value="L-Aspartase-like"/>
</dbReference>
<dbReference type="GO" id="GO:0005829">
    <property type="term" value="C:cytosol"/>
    <property type="evidence" value="ECO:0007669"/>
    <property type="project" value="TreeGrafter"/>
</dbReference>
<dbReference type="PROSITE" id="PS00163">
    <property type="entry name" value="FUMARATE_LYASES"/>
    <property type="match status" value="1"/>
</dbReference>
<dbReference type="NCBIfam" id="TIGR00928">
    <property type="entry name" value="purB"/>
    <property type="match status" value="1"/>
</dbReference>
<dbReference type="InterPro" id="IPR024083">
    <property type="entry name" value="Fumarase/histidase_N"/>
</dbReference>
<keyword evidence="6 12" id="KW-0658">Purine biosynthesis</keyword>
<dbReference type="InterPro" id="IPR022761">
    <property type="entry name" value="Fumarate_lyase_N"/>
</dbReference>
<evidence type="ECO:0000313" key="16">
    <source>
        <dbReference type="Proteomes" id="UP000223071"/>
    </source>
</evidence>
<evidence type="ECO:0000256" key="4">
    <source>
        <dbReference type="ARBA" id="ARBA00012339"/>
    </source>
</evidence>
<evidence type="ECO:0000259" key="14">
    <source>
        <dbReference type="SMART" id="SM00998"/>
    </source>
</evidence>
<dbReference type="InterPro" id="IPR000362">
    <property type="entry name" value="Fumarate_lyase_fam"/>
</dbReference>
<evidence type="ECO:0000256" key="10">
    <source>
        <dbReference type="ARBA" id="ARBA00049115"/>
    </source>
</evidence>
<evidence type="ECO:0000256" key="1">
    <source>
        <dbReference type="ARBA" id="ARBA00004706"/>
    </source>
</evidence>
<comment type="caution">
    <text evidence="15">The sequence shown here is derived from an EMBL/GenBank/DDBJ whole genome shotgun (WGS) entry which is preliminary data.</text>
</comment>
<comment type="pathway">
    <text evidence="1 12">Purine metabolism; IMP biosynthesis via de novo pathway; 5-amino-1-(5-phospho-D-ribosyl)imidazole-4-carboxamide from 5-amino-1-(5-phospho-D-ribosyl)imidazole-4-carboxylate: step 2/2.</text>
</comment>
<dbReference type="FunFam" id="1.20.200.10:FF:000008">
    <property type="entry name" value="Adenylosuccinate lyase"/>
    <property type="match status" value="1"/>
</dbReference>
<dbReference type="FunFam" id="1.10.40.30:FF:000007">
    <property type="entry name" value="Adenylosuccinate lyase"/>
    <property type="match status" value="1"/>
</dbReference>
<dbReference type="InterPro" id="IPR019468">
    <property type="entry name" value="AdenyloSucc_lyase_C"/>
</dbReference>
<dbReference type="EMBL" id="PDJQ01000001">
    <property type="protein sequence ID" value="PFG74956.1"/>
    <property type="molecule type" value="Genomic_DNA"/>
</dbReference>
<evidence type="ECO:0000313" key="15">
    <source>
        <dbReference type="EMBL" id="PFG74956.1"/>
    </source>
</evidence>
<dbReference type="PANTHER" id="PTHR43172:SF1">
    <property type="entry name" value="ADENYLOSUCCINATE LYASE"/>
    <property type="match status" value="1"/>
</dbReference>
<dbReference type="PANTHER" id="PTHR43172">
    <property type="entry name" value="ADENYLOSUCCINATE LYASE"/>
    <property type="match status" value="1"/>
</dbReference>
<dbReference type="SUPFAM" id="SSF48557">
    <property type="entry name" value="L-aspartase-like"/>
    <property type="match status" value="1"/>
</dbReference>
<dbReference type="RefSeq" id="WP_098504307.1">
    <property type="nucleotide sequence ID" value="NZ_PDJQ01000001.1"/>
</dbReference>
<dbReference type="PRINTS" id="PR00149">
    <property type="entry name" value="FUMRATELYASE"/>
</dbReference>
<dbReference type="GO" id="GO:0070626">
    <property type="term" value="F:(S)-2-(5-amino-1-(5-phospho-D-ribosyl)imidazole-4-carboxamido) succinate lyase (fumarate-forming) activity"/>
    <property type="evidence" value="ECO:0007669"/>
    <property type="project" value="TreeGrafter"/>
</dbReference>
<dbReference type="SMART" id="SM00998">
    <property type="entry name" value="ADSL_C"/>
    <property type="match status" value="1"/>
</dbReference>
<dbReference type="Gene3D" id="1.20.200.10">
    <property type="entry name" value="Fumarase/aspartase (Central domain)"/>
    <property type="match status" value="1"/>
</dbReference>
<evidence type="ECO:0000256" key="5">
    <source>
        <dbReference type="ARBA" id="ARBA00017058"/>
    </source>
</evidence>
<dbReference type="PRINTS" id="PR00145">
    <property type="entry name" value="ARGSUCLYASE"/>
</dbReference>
<dbReference type="Gene3D" id="1.10.40.30">
    <property type="entry name" value="Fumarase/aspartase (C-terminal domain)"/>
    <property type="match status" value="1"/>
</dbReference>
<sequence length="430" mass="48330">MIPRYSRPEMAAIWTDEAKYRRWLDVEIAACEAWAELGQIPREAAEKIRRDAKFDVAKINEYLAITHHDVTAFLRSVADSLGEEGRYVHFGLTSSDVWDTATALQLRDASDILLADIDALLAVLERQARAHRDTLCVGRTHGVHAEPTTFGLKLAVWVDEMRRNRARLVAAREMVAVGAISGTVGTHASVPPKVEELVCAKLGLGIEAASTQVIQRDRHAQFVTTLAIIGASLEKFATEIRALQKTEVREAEEPFDEGQTGSSAMPHKRNPELCERITGLARVLRGYAVTAMENVALWHERDISHSSTERIVFPDATLVLDYMLNLFTGIMDRLRVYPEHMRENLERSYGLVFSQRVLLALIETGLSRQDAYAIVQRNAMRAWNERVPFLDLLLADPDVTSRISEAELRGLFDYGYYLKNIGATFERLGL</sequence>
<evidence type="ECO:0000256" key="9">
    <source>
        <dbReference type="ARBA" id="ARBA00030717"/>
    </source>
</evidence>
<gene>
    <name evidence="15" type="ORF">A9A59_2209</name>
</gene>
<comment type="catalytic activity">
    <reaction evidence="8">
        <text>(2S)-2-[5-amino-1-(5-phospho-beta-D-ribosyl)imidazole-4-carboxamido]succinate = 5-amino-1-(5-phospho-beta-D-ribosyl)imidazole-4-carboxamide + fumarate</text>
        <dbReference type="Rhea" id="RHEA:23920"/>
        <dbReference type="ChEBI" id="CHEBI:29806"/>
        <dbReference type="ChEBI" id="CHEBI:58443"/>
        <dbReference type="ChEBI" id="CHEBI:58475"/>
        <dbReference type="EC" id="4.3.2.2"/>
    </reaction>
    <physiologicalReaction direction="left-to-right" evidence="8">
        <dbReference type="Rhea" id="RHEA:23921"/>
    </physiologicalReaction>
</comment>
<dbReference type="UniPathway" id="UPA00074">
    <property type="reaction ID" value="UER00132"/>
</dbReference>
<protein>
    <recommendedName>
        <fullName evidence="5 11">Adenylosuccinate lyase</fullName>
        <shortName evidence="12">ASL</shortName>
        <ecNumber evidence="4 11">4.3.2.2</ecNumber>
    </recommendedName>
    <alternativeName>
        <fullName evidence="9 12">Adenylosuccinase</fullName>
    </alternativeName>
</protein>
<evidence type="ECO:0000256" key="2">
    <source>
        <dbReference type="ARBA" id="ARBA00004734"/>
    </source>
</evidence>
<evidence type="ECO:0000256" key="7">
    <source>
        <dbReference type="ARBA" id="ARBA00023239"/>
    </source>
</evidence>
<keyword evidence="16" id="KW-1185">Reference proteome</keyword>
<dbReference type="GO" id="GO:0006189">
    <property type="term" value="P:'de novo' IMP biosynthetic process"/>
    <property type="evidence" value="ECO:0007669"/>
    <property type="project" value="UniProtKB-UniPathway"/>
</dbReference>
<dbReference type="UniPathway" id="UPA00075">
    <property type="reaction ID" value="UER00336"/>
</dbReference>
<dbReference type="FunFam" id="1.10.275.10:FF:000006">
    <property type="entry name" value="Adenylosuccinate lyase"/>
    <property type="match status" value="1"/>
</dbReference>
<dbReference type="Proteomes" id="UP000223071">
    <property type="component" value="Unassembled WGS sequence"/>
</dbReference>
<dbReference type="GO" id="GO:0004018">
    <property type="term" value="F:N6-(1,2-dicarboxyethyl)AMP AMP-lyase (fumarate-forming) activity"/>
    <property type="evidence" value="ECO:0007669"/>
    <property type="project" value="UniProtKB-UniRule"/>
</dbReference>
<dbReference type="AlphaFoldDB" id="A0A2A9HIX7"/>
<dbReference type="GO" id="GO:0044208">
    <property type="term" value="P:'de novo' AMP biosynthetic process"/>
    <property type="evidence" value="ECO:0007669"/>
    <property type="project" value="UniProtKB-UniPathway"/>
</dbReference>
<dbReference type="Pfam" id="PF00206">
    <property type="entry name" value="Lyase_1"/>
    <property type="match status" value="1"/>
</dbReference>
<dbReference type="InterPro" id="IPR020557">
    <property type="entry name" value="Fumarate_lyase_CS"/>
</dbReference>
<proteinExistence type="inferred from homology"/>
<comment type="catalytic activity">
    <reaction evidence="10">
        <text>N(6)-(1,2-dicarboxyethyl)-AMP = fumarate + AMP</text>
        <dbReference type="Rhea" id="RHEA:16853"/>
        <dbReference type="ChEBI" id="CHEBI:29806"/>
        <dbReference type="ChEBI" id="CHEBI:57567"/>
        <dbReference type="ChEBI" id="CHEBI:456215"/>
        <dbReference type="EC" id="4.3.2.2"/>
    </reaction>
    <physiologicalReaction direction="left-to-right" evidence="10">
        <dbReference type="Rhea" id="RHEA:16854"/>
    </physiologicalReaction>
</comment>